<dbReference type="EC" id="1.14.19.1" evidence="16"/>
<dbReference type="PRINTS" id="PR00075">
    <property type="entry name" value="FACDDSATRASE"/>
</dbReference>
<comment type="cofactor">
    <cofactor evidence="16">
        <name>Fe(2+)</name>
        <dbReference type="ChEBI" id="CHEBI:29033"/>
    </cofactor>
    <text evidence="16">Expected to bind 2 Fe(2+) ions per subunit.</text>
</comment>
<feature type="transmembrane region" description="Helical" evidence="18">
    <location>
        <begin position="201"/>
        <end position="223"/>
    </location>
</feature>
<feature type="compositionally biased region" description="Polar residues" evidence="17">
    <location>
        <begin position="30"/>
        <end position="52"/>
    </location>
</feature>
<keyword evidence="15 16" id="KW-0275">Fatty acid biosynthesis</keyword>
<dbReference type="Pfam" id="PF00173">
    <property type="entry name" value="Cyt-b5"/>
    <property type="match status" value="1"/>
</dbReference>
<evidence type="ECO:0000313" key="20">
    <source>
        <dbReference type="EMBL" id="PLW52641.1"/>
    </source>
</evidence>
<dbReference type="GO" id="GO:0006636">
    <property type="term" value="P:unsaturated fatty acid biosynthetic process"/>
    <property type="evidence" value="ECO:0007669"/>
    <property type="project" value="UniProtKB-UniRule"/>
</dbReference>
<reference evidence="20 21" key="1">
    <citation type="submission" date="2017-11" db="EMBL/GenBank/DDBJ databases">
        <title>De novo assembly and phasing of dikaryotic genomes from two isolates of Puccinia coronata f. sp. avenae, the causal agent of oat crown rust.</title>
        <authorList>
            <person name="Miller M.E."/>
            <person name="Zhang Y."/>
            <person name="Omidvar V."/>
            <person name="Sperschneider J."/>
            <person name="Schwessinger B."/>
            <person name="Raley C."/>
            <person name="Palmer J.M."/>
            <person name="Garnica D."/>
            <person name="Upadhyaya N."/>
            <person name="Rathjen J."/>
            <person name="Taylor J.M."/>
            <person name="Park R.F."/>
            <person name="Dodds P.N."/>
            <person name="Hirsch C.D."/>
            <person name="Kianian S.F."/>
            <person name="Figueroa M."/>
        </authorList>
    </citation>
    <scope>NUCLEOTIDE SEQUENCE [LARGE SCALE GENOMIC DNA]</scope>
    <source>
        <strain evidence="20">12NC29</strain>
    </source>
</reference>
<evidence type="ECO:0000256" key="14">
    <source>
        <dbReference type="ARBA" id="ARBA00023136"/>
    </source>
</evidence>
<evidence type="ECO:0000256" key="6">
    <source>
        <dbReference type="ARBA" id="ARBA00022692"/>
    </source>
</evidence>
<comment type="caution">
    <text evidence="20">The sequence shown here is derived from an EMBL/GenBank/DDBJ whole genome shotgun (WGS) entry which is preliminary data.</text>
</comment>
<dbReference type="OrthoDB" id="10260134at2759"/>
<evidence type="ECO:0000256" key="18">
    <source>
        <dbReference type="SAM" id="Phobius"/>
    </source>
</evidence>
<feature type="transmembrane region" description="Helical" evidence="18">
    <location>
        <begin position="88"/>
        <end position="108"/>
    </location>
</feature>
<comment type="function">
    <text evidence="16">Stearoyl-CoA desaturase that utilizes O(2) and electrons from reduced cytochrome b5 to introduce the first double bond into saturated fatty acyl-CoA substrates.</text>
</comment>
<evidence type="ECO:0000256" key="2">
    <source>
        <dbReference type="ARBA" id="ARBA00009295"/>
    </source>
</evidence>
<evidence type="ECO:0000256" key="12">
    <source>
        <dbReference type="ARBA" id="ARBA00023004"/>
    </source>
</evidence>
<keyword evidence="12 16" id="KW-0408">Iron</keyword>
<evidence type="ECO:0000256" key="1">
    <source>
        <dbReference type="ARBA" id="ARBA00004141"/>
    </source>
</evidence>
<keyword evidence="14 18" id="KW-0472">Membrane</keyword>
<evidence type="ECO:0000256" key="4">
    <source>
        <dbReference type="ARBA" id="ARBA00022516"/>
    </source>
</evidence>
<dbReference type="Proteomes" id="UP000235388">
    <property type="component" value="Unassembled WGS sequence"/>
</dbReference>
<comment type="subcellular location">
    <subcellularLocation>
        <location evidence="1">Membrane</location>
        <topology evidence="1">Multi-pass membrane protein</topology>
    </subcellularLocation>
</comment>
<dbReference type="InterPro" id="IPR018506">
    <property type="entry name" value="Cyt_B5_heme-BS"/>
</dbReference>
<keyword evidence="21" id="KW-1185">Reference proteome</keyword>
<evidence type="ECO:0000256" key="15">
    <source>
        <dbReference type="ARBA" id="ARBA00023160"/>
    </source>
</evidence>
<dbReference type="EMBL" id="PGCJ01000077">
    <property type="protein sequence ID" value="PLW52641.1"/>
    <property type="molecule type" value="Genomic_DNA"/>
</dbReference>
<dbReference type="InterPro" id="IPR001199">
    <property type="entry name" value="Cyt_B5-like_heme/steroid-bd"/>
</dbReference>
<evidence type="ECO:0000313" key="21">
    <source>
        <dbReference type="Proteomes" id="UP000235388"/>
    </source>
</evidence>
<dbReference type="PRINTS" id="PR00363">
    <property type="entry name" value="CYTOCHROMEB5"/>
</dbReference>
<dbReference type="FunFam" id="3.10.120.10:FF:000004">
    <property type="entry name" value="Acyl-CoA desaturase"/>
    <property type="match status" value="1"/>
</dbReference>
<evidence type="ECO:0000256" key="17">
    <source>
        <dbReference type="SAM" id="MobiDB-lite"/>
    </source>
</evidence>
<dbReference type="GO" id="GO:0004768">
    <property type="term" value="F:stearoyl-CoA 9-desaturase activity"/>
    <property type="evidence" value="ECO:0007669"/>
    <property type="project" value="UniProtKB-UniRule"/>
</dbReference>
<evidence type="ECO:0000256" key="3">
    <source>
        <dbReference type="ARBA" id="ARBA00022448"/>
    </source>
</evidence>
<evidence type="ECO:0000256" key="7">
    <source>
        <dbReference type="ARBA" id="ARBA00022723"/>
    </source>
</evidence>
<keyword evidence="9 16" id="KW-0249">Electron transport</keyword>
<feature type="compositionally biased region" description="Polar residues" evidence="17">
    <location>
        <begin position="1"/>
        <end position="12"/>
    </location>
</feature>
<evidence type="ECO:0000256" key="5">
    <source>
        <dbReference type="ARBA" id="ARBA00022617"/>
    </source>
</evidence>
<evidence type="ECO:0000256" key="8">
    <source>
        <dbReference type="ARBA" id="ARBA00022832"/>
    </source>
</evidence>
<gene>
    <name evidence="20" type="ORF">PCANC_06290</name>
</gene>
<keyword evidence="13 16" id="KW-0443">Lipid metabolism</keyword>
<evidence type="ECO:0000256" key="9">
    <source>
        <dbReference type="ARBA" id="ARBA00022982"/>
    </source>
</evidence>
<dbReference type="Gene3D" id="3.10.120.10">
    <property type="entry name" value="Cytochrome b5-like heme/steroid binding domain"/>
    <property type="match status" value="1"/>
</dbReference>
<keyword evidence="5 16" id="KW-0349">Heme</keyword>
<keyword evidence="10 18" id="KW-1133">Transmembrane helix</keyword>
<keyword evidence="4 16" id="KW-0444">Lipid biosynthesis</keyword>
<dbReference type="AlphaFoldDB" id="A0A2N5VRL5"/>
<dbReference type="PROSITE" id="PS50255">
    <property type="entry name" value="CYTOCHROME_B5_2"/>
    <property type="match status" value="1"/>
</dbReference>
<proteinExistence type="inferred from homology"/>
<dbReference type="PROSITE" id="PS00191">
    <property type="entry name" value="CYTOCHROME_B5_1"/>
    <property type="match status" value="1"/>
</dbReference>
<organism evidence="20 21">
    <name type="scientific">Puccinia coronata f. sp. avenae</name>
    <dbReference type="NCBI Taxonomy" id="200324"/>
    <lineage>
        <taxon>Eukaryota</taxon>
        <taxon>Fungi</taxon>
        <taxon>Dikarya</taxon>
        <taxon>Basidiomycota</taxon>
        <taxon>Pucciniomycotina</taxon>
        <taxon>Pucciniomycetes</taxon>
        <taxon>Pucciniales</taxon>
        <taxon>Pucciniaceae</taxon>
        <taxon>Puccinia</taxon>
    </lineage>
</organism>
<accession>A0A2N5VRL5</accession>
<dbReference type="STRING" id="200324.A0A2N5VRL5"/>
<keyword evidence="7 16" id="KW-0479">Metal-binding</keyword>
<dbReference type="CDD" id="cd03505">
    <property type="entry name" value="Delta9-FADS-like"/>
    <property type="match status" value="1"/>
</dbReference>
<dbReference type="SMART" id="SM01117">
    <property type="entry name" value="Cyt-b5"/>
    <property type="match status" value="1"/>
</dbReference>
<keyword evidence="6 18" id="KW-0812">Transmembrane</keyword>
<dbReference type="InterPro" id="IPR015876">
    <property type="entry name" value="Acyl-CoA_DS"/>
</dbReference>
<feature type="region of interest" description="Disordered" evidence="17">
    <location>
        <begin position="1"/>
        <end position="57"/>
    </location>
</feature>
<sequence length="479" mass="54467">MMSNSISVSNPATAHESRQRQRKKPMYSYDPNSDLSESEGSSDPKCQSGNTCDDNERTDVDHDIYIQRSLRQERPLPPITWRNFYREINVVSTLALTIIPLITIYGAFTTPLCRLTLAWSIIYYYFTGLSITAGYHRLWSHRSYNASLPLQYFFALGGSGAVQGSIQCHMGWMIVKPRRKPGAADVSDLACNQVVRWQHRWYLPLIDLMGFIFATLVTGLGWGDWRGGFFYAGAAPLLFIHHITFCVNSLAHWLGEASFDDKHTPRDHIITAFLTIGEGYYNFHHEFPQDFRNGIRWYQFDPTKWFIILTAFLGFASELKTFPDNEVRKGQYNMKLKELKRDFKDVKWPKDSNDLPILSWDKYVEEANREGGRKLIVVGGFIHDVTKFINEHPGGQAIIGMQLGKDATTAFHGGVYDHSNAAHNLLAMYRVGAIEGGYEVEHLEKKIGIFQKEHEIPICGPNSLGMPNTDIPDVGVKSI</sequence>
<name>A0A2N5VRL5_9BASI</name>
<dbReference type="InterPro" id="IPR036400">
    <property type="entry name" value="Cyt_B5-like_heme/steroid_sf"/>
</dbReference>
<keyword evidence="11 16" id="KW-0560">Oxidoreductase</keyword>
<evidence type="ECO:0000256" key="11">
    <source>
        <dbReference type="ARBA" id="ARBA00023002"/>
    </source>
</evidence>
<evidence type="ECO:0000256" key="16">
    <source>
        <dbReference type="PIRNR" id="PIRNR000345"/>
    </source>
</evidence>
<keyword evidence="3 16" id="KW-0813">Transport</keyword>
<dbReference type="SUPFAM" id="SSF55856">
    <property type="entry name" value="Cytochrome b5-like heme/steroid binding domain"/>
    <property type="match status" value="1"/>
</dbReference>
<dbReference type="InterPro" id="IPR009160">
    <property type="entry name" value="Acyl-CoA_deSatase_haem/ster-bd"/>
</dbReference>
<comment type="similarity">
    <text evidence="2 16">Belongs to the fatty acid desaturase type 1 family.</text>
</comment>
<evidence type="ECO:0000256" key="10">
    <source>
        <dbReference type="ARBA" id="ARBA00022989"/>
    </source>
</evidence>
<protein>
    <recommendedName>
        <fullName evidence="16">Acyl-CoA desaturase</fullName>
        <ecNumber evidence="16">1.14.19.1</ecNumber>
    </recommendedName>
</protein>
<dbReference type="PANTHER" id="PTHR11351:SF31">
    <property type="entry name" value="DESATURASE 1, ISOFORM A-RELATED"/>
    <property type="match status" value="1"/>
</dbReference>
<dbReference type="GO" id="GO:0005789">
    <property type="term" value="C:endoplasmic reticulum membrane"/>
    <property type="evidence" value="ECO:0007669"/>
    <property type="project" value="TreeGrafter"/>
</dbReference>
<keyword evidence="8 16" id="KW-0276">Fatty acid metabolism</keyword>
<feature type="domain" description="Cytochrome b5 heme-binding" evidence="19">
    <location>
        <begin position="355"/>
        <end position="435"/>
    </location>
</feature>
<dbReference type="GO" id="GO:0005506">
    <property type="term" value="F:iron ion binding"/>
    <property type="evidence" value="ECO:0007669"/>
    <property type="project" value="TreeGrafter"/>
</dbReference>
<dbReference type="GO" id="GO:0020037">
    <property type="term" value="F:heme binding"/>
    <property type="evidence" value="ECO:0007669"/>
    <property type="project" value="InterPro"/>
</dbReference>
<feature type="transmembrane region" description="Helical" evidence="18">
    <location>
        <begin position="114"/>
        <end position="135"/>
    </location>
</feature>
<evidence type="ECO:0000259" key="19">
    <source>
        <dbReference type="PROSITE" id="PS50255"/>
    </source>
</evidence>
<dbReference type="PIRSF" id="PIRSF000345">
    <property type="entry name" value="OLE1"/>
    <property type="match status" value="1"/>
</dbReference>
<dbReference type="PANTHER" id="PTHR11351">
    <property type="entry name" value="ACYL-COA DESATURASE"/>
    <property type="match status" value="1"/>
</dbReference>
<evidence type="ECO:0000256" key="13">
    <source>
        <dbReference type="ARBA" id="ARBA00023098"/>
    </source>
</evidence>
<comment type="catalytic activity">
    <reaction evidence="16">
        <text>octadecanoyl-CoA + 2 Fe(II)-[cytochrome b5] + O2 + 2 H(+) = (9Z)-octadecenoyl-CoA + 2 Fe(III)-[cytochrome b5] + 2 H2O</text>
        <dbReference type="Rhea" id="RHEA:19721"/>
        <dbReference type="Rhea" id="RHEA-COMP:10438"/>
        <dbReference type="Rhea" id="RHEA-COMP:10439"/>
        <dbReference type="ChEBI" id="CHEBI:15377"/>
        <dbReference type="ChEBI" id="CHEBI:15378"/>
        <dbReference type="ChEBI" id="CHEBI:15379"/>
        <dbReference type="ChEBI" id="CHEBI:29033"/>
        <dbReference type="ChEBI" id="CHEBI:29034"/>
        <dbReference type="ChEBI" id="CHEBI:57387"/>
        <dbReference type="ChEBI" id="CHEBI:57394"/>
        <dbReference type="EC" id="1.14.19.1"/>
    </reaction>
</comment>